<name>A0A0L6UVD2_9BASI</name>
<evidence type="ECO:0000259" key="1">
    <source>
        <dbReference type="Pfam" id="PF18802"/>
    </source>
</evidence>
<sequence>MEQLLPLQERERISQQWSNLEIRATSTYLRCQSATQNWTLHTNNFQLPPNTCTCASRDIQTCQMDLLDMTGEPLHWPLSSILQKHAGPAQPQTAFPIHLIQYHHFLWHTAVISASSFVKAQLAFLNSCRKHLIFSDSGTFQRRNLNVTFSYSANLYSRILGFQNKMLAEGLKLSSSDQWASKCAQCFGPRCNKEKVHNKEPDIILATSPVITSTCPTSFNFIKPLEIATDAPNVQDTQISAQGVDIRLIYSCFTPLHH</sequence>
<dbReference type="OrthoDB" id="2506814at2759"/>
<evidence type="ECO:0000313" key="2">
    <source>
        <dbReference type="EMBL" id="KNZ51830.1"/>
    </source>
</evidence>
<accession>A0A0L6UVD2</accession>
<keyword evidence="3" id="KW-1185">Reference proteome</keyword>
<dbReference type="VEuPathDB" id="FungiDB:VP01_3791g2"/>
<proteinExistence type="predicted"/>
<dbReference type="PANTHER" id="PTHR33096">
    <property type="entry name" value="CXC2 DOMAIN-CONTAINING PROTEIN"/>
    <property type="match status" value="1"/>
</dbReference>
<gene>
    <name evidence="2" type="ORF">VP01_3791g2</name>
</gene>
<comment type="caution">
    <text evidence="2">The sequence shown here is derived from an EMBL/GenBank/DDBJ whole genome shotgun (WGS) entry which is preliminary data.</text>
</comment>
<dbReference type="Pfam" id="PF18802">
    <property type="entry name" value="CxC1"/>
    <property type="match status" value="1"/>
</dbReference>
<dbReference type="InterPro" id="IPR041320">
    <property type="entry name" value="CxC1"/>
</dbReference>
<dbReference type="EMBL" id="LAVV01008825">
    <property type="protein sequence ID" value="KNZ51830.1"/>
    <property type="molecule type" value="Genomic_DNA"/>
</dbReference>
<dbReference type="AlphaFoldDB" id="A0A0L6UVD2"/>
<protein>
    <recommendedName>
        <fullName evidence="1">CxC1-like cysteine cluster associated with KDZ transposases domain-containing protein</fullName>
    </recommendedName>
</protein>
<dbReference type="PANTHER" id="PTHR33096:SF1">
    <property type="entry name" value="CXC1-LIKE CYSTEINE CLUSTER ASSOCIATED WITH KDZ TRANSPOSASES DOMAIN-CONTAINING PROTEIN"/>
    <property type="match status" value="1"/>
</dbReference>
<dbReference type="Proteomes" id="UP000037035">
    <property type="component" value="Unassembled WGS sequence"/>
</dbReference>
<feature type="domain" description="CxC1-like cysteine cluster associated with KDZ transposases" evidence="1">
    <location>
        <begin position="87"/>
        <end position="127"/>
    </location>
</feature>
<organism evidence="2 3">
    <name type="scientific">Puccinia sorghi</name>
    <dbReference type="NCBI Taxonomy" id="27349"/>
    <lineage>
        <taxon>Eukaryota</taxon>
        <taxon>Fungi</taxon>
        <taxon>Dikarya</taxon>
        <taxon>Basidiomycota</taxon>
        <taxon>Pucciniomycotina</taxon>
        <taxon>Pucciniomycetes</taxon>
        <taxon>Pucciniales</taxon>
        <taxon>Pucciniaceae</taxon>
        <taxon>Puccinia</taxon>
    </lineage>
</organism>
<reference evidence="2 3" key="1">
    <citation type="submission" date="2015-08" db="EMBL/GenBank/DDBJ databases">
        <title>Next Generation Sequencing and Analysis of the Genome of Puccinia sorghi L Schw, the Causal Agent of Maize Common Rust.</title>
        <authorList>
            <person name="Rochi L."/>
            <person name="Burguener G."/>
            <person name="Darino M."/>
            <person name="Turjanski A."/>
            <person name="Kreff E."/>
            <person name="Dieguez M.J."/>
            <person name="Sacco F."/>
        </authorList>
    </citation>
    <scope>NUCLEOTIDE SEQUENCE [LARGE SCALE GENOMIC DNA]</scope>
    <source>
        <strain evidence="2 3">RO10H11247</strain>
    </source>
</reference>
<dbReference type="STRING" id="27349.A0A0L6UVD2"/>
<evidence type="ECO:0000313" key="3">
    <source>
        <dbReference type="Proteomes" id="UP000037035"/>
    </source>
</evidence>